<accession>A0ABS2N7X9</accession>
<evidence type="ECO:0000313" key="3">
    <source>
        <dbReference type="Proteomes" id="UP001646157"/>
    </source>
</evidence>
<sequence length="56" mass="6581">MYEIKEIIDKLKTKIQQLTIQTTTQSAQMKSIQKIDYIFFSFILVIAIVSIILKFI</sequence>
<feature type="transmembrane region" description="Helical" evidence="1">
    <location>
        <begin position="37"/>
        <end position="55"/>
    </location>
</feature>
<name>A0ABS2N7X9_9BACI</name>
<keyword evidence="1" id="KW-0472">Membrane</keyword>
<proteinExistence type="predicted"/>
<protein>
    <submittedName>
        <fullName evidence="2">Uncharacterized protein</fullName>
    </submittedName>
</protein>
<evidence type="ECO:0000313" key="2">
    <source>
        <dbReference type="EMBL" id="MBM7583933.1"/>
    </source>
</evidence>
<comment type="caution">
    <text evidence="2">The sequence shown here is derived from an EMBL/GenBank/DDBJ whole genome shotgun (WGS) entry which is preliminary data.</text>
</comment>
<gene>
    <name evidence="2" type="ORF">JOC86_000470</name>
</gene>
<reference evidence="2 3" key="1">
    <citation type="submission" date="2021-01" db="EMBL/GenBank/DDBJ databases">
        <title>Genomic Encyclopedia of Type Strains, Phase IV (KMG-IV): sequencing the most valuable type-strain genomes for metagenomic binning, comparative biology and taxonomic classification.</title>
        <authorList>
            <person name="Goeker M."/>
        </authorList>
    </citation>
    <scope>NUCLEOTIDE SEQUENCE [LARGE SCALE GENOMIC DNA]</scope>
    <source>
        <strain evidence="2 3">DSM 24834</strain>
    </source>
</reference>
<keyword evidence="3" id="KW-1185">Reference proteome</keyword>
<dbReference type="Proteomes" id="UP001646157">
    <property type="component" value="Unassembled WGS sequence"/>
</dbReference>
<dbReference type="EMBL" id="JAFBDZ010000001">
    <property type="protein sequence ID" value="MBM7583933.1"/>
    <property type="molecule type" value="Genomic_DNA"/>
</dbReference>
<keyword evidence="1" id="KW-0812">Transmembrane</keyword>
<keyword evidence="1" id="KW-1133">Transmembrane helix</keyword>
<evidence type="ECO:0000256" key="1">
    <source>
        <dbReference type="SAM" id="Phobius"/>
    </source>
</evidence>
<organism evidence="2 3">
    <name type="scientific">Rossellomorea pakistanensis</name>
    <dbReference type="NCBI Taxonomy" id="992288"/>
    <lineage>
        <taxon>Bacteria</taxon>
        <taxon>Bacillati</taxon>
        <taxon>Bacillota</taxon>
        <taxon>Bacilli</taxon>
        <taxon>Bacillales</taxon>
        <taxon>Bacillaceae</taxon>
        <taxon>Rossellomorea</taxon>
    </lineage>
</organism>